<proteinExistence type="predicted"/>
<dbReference type="STRING" id="291169.A9E74_02602"/>
<dbReference type="PATRIC" id="fig|291169.3.peg.2628"/>
<accession>A0A1E3GPY0</accession>
<dbReference type="SMART" id="SM00419">
    <property type="entry name" value="HTH_CRP"/>
    <property type="match status" value="1"/>
</dbReference>
<keyword evidence="6" id="KW-1185">Reference proteome</keyword>
<dbReference type="InterPro" id="IPR036390">
    <property type="entry name" value="WH_DNA-bd_sf"/>
</dbReference>
<evidence type="ECO:0000256" key="3">
    <source>
        <dbReference type="ARBA" id="ARBA00023163"/>
    </source>
</evidence>
<dbReference type="Gene3D" id="1.10.10.10">
    <property type="entry name" value="Winged helix-like DNA-binding domain superfamily/Winged helix DNA-binding domain"/>
    <property type="match status" value="1"/>
</dbReference>
<keyword evidence="2" id="KW-0238">DNA-binding</keyword>
<evidence type="ECO:0000259" key="4">
    <source>
        <dbReference type="PROSITE" id="PS51063"/>
    </source>
</evidence>
<keyword evidence="1" id="KW-0805">Transcription regulation</keyword>
<dbReference type="InterPro" id="IPR014710">
    <property type="entry name" value="RmlC-like_jellyroll"/>
</dbReference>
<reference evidence="5 6" key="1">
    <citation type="submission" date="2016-07" db="EMBL/GenBank/DDBJ databases">
        <title>Draft Genome Sequence of Methylophaga muralis Bur 1.</title>
        <authorList>
            <person name="Vasilenko O.V."/>
            <person name="Doronina N.V."/>
            <person name="Shmareva M.N."/>
            <person name="Tarlachkov S.V."/>
            <person name="Mustakhimov I."/>
            <person name="Trotsenko Y.A."/>
        </authorList>
    </citation>
    <scope>NUCLEOTIDE SEQUENCE [LARGE SCALE GENOMIC DNA]</scope>
    <source>
        <strain evidence="5 6">Bur 1</strain>
    </source>
</reference>
<organism evidence="5 6">
    <name type="scientific">Methylophaga muralis</name>
    <dbReference type="NCBI Taxonomy" id="291169"/>
    <lineage>
        <taxon>Bacteria</taxon>
        <taxon>Pseudomonadati</taxon>
        <taxon>Pseudomonadota</taxon>
        <taxon>Gammaproteobacteria</taxon>
        <taxon>Thiotrichales</taxon>
        <taxon>Piscirickettsiaceae</taxon>
        <taxon>Methylophaga</taxon>
    </lineage>
</organism>
<dbReference type="CDD" id="cd00038">
    <property type="entry name" value="CAP_ED"/>
    <property type="match status" value="1"/>
</dbReference>
<dbReference type="Proteomes" id="UP000094379">
    <property type="component" value="Unassembled WGS sequence"/>
</dbReference>
<dbReference type="EMBL" id="MCRI01000049">
    <property type="protein sequence ID" value="ODN65616.1"/>
    <property type="molecule type" value="Genomic_DNA"/>
</dbReference>
<dbReference type="Pfam" id="PF00027">
    <property type="entry name" value="cNMP_binding"/>
    <property type="match status" value="1"/>
</dbReference>
<name>A0A1E3GPY0_9GAMM</name>
<feature type="domain" description="HTH crp-type" evidence="4">
    <location>
        <begin position="150"/>
        <end position="220"/>
    </location>
</feature>
<dbReference type="SUPFAM" id="SSF51206">
    <property type="entry name" value="cAMP-binding domain-like"/>
    <property type="match status" value="1"/>
</dbReference>
<dbReference type="InterPro" id="IPR000595">
    <property type="entry name" value="cNMP-bd_dom"/>
</dbReference>
<dbReference type="SMART" id="SM00100">
    <property type="entry name" value="cNMP"/>
    <property type="match status" value="1"/>
</dbReference>
<dbReference type="SUPFAM" id="SSF46785">
    <property type="entry name" value="Winged helix' DNA-binding domain"/>
    <property type="match status" value="1"/>
</dbReference>
<dbReference type="Pfam" id="PF13545">
    <property type="entry name" value="HTH_Crp_2"/>
    <property type="match status" value="1"/>
</dbReference>
<dbReference type="AlphaFoldDB" id="A0A1E3GPY0"/>
<protein>
    <submittedName>
        <fullName evidence="5">Transcriptional activator protein Anr</fullName>
    </submittedName>
</protein>
<sequence>MSSTLPDSCIVHQFSKFADLNEHEINLLKALEKDPRSYEADQPMAIEGGKAERFFTLQSGWACATRTLADGQRQVLDIFLPGQILGLREISFDRNLSEFRTLTEVKACPFPRQRLTEIFDQAPRLTDLFFLILAREQSMLIERVINIGRRSAVERLAHFIVEMKVRLNVDTDKFVLPMNQTIIGDTLSLSSVHVSRTFKVLRDQGLLESNNGDIHILDLDGLIEISGFDRNYLDSHSNWARQD</sequence>
<dbReference type="GO" id="GO:0006355">
    <property type="term" value="P:regulation of DNA-templated transcription"/>
    <property type="evidence" value="ECO:0007669"/>
    <property type="project" value="InterPro"/>
</dbReference>
<evidence type="ECO:0000313" key="6">
    <source>
        <dbReference type="Proteomes" id="UP000094379"/>
    </source>
</evidence>
<comment type="caution">
    <text evidence="5">The sequence shown here is derived from an EMBL/GenBank/DDBJ whole genome shotgun (WGS) entry which is preliminary data.</text>
</comment>
<dbReference type="PROSITE" id="PS51063">
    <property type="entry name" value="HTH_CRP_2"/>
    <property type="match status" value="1"/>
</dbReference>
<dbReference type="RefSeq" id="WP_069296967.1">
    <property type="nucleotide sequence ID" value="NZ_MCRI01000049.1"/>
</dbReference>
<keyword evidence="3" id="KW-0804">Transcription</keyword>
<gene>
    <name evidence="5" type="primary">anr_2</name>
    <name evidence="5" type="ORF">A9E74_02602</name>
</gene>
<dbReference type="Gene3D" id="2.60.120.10">
    <property type="entry name" value="Jelly Rolls"/>
    <property type="match status" value="1"/>
</dbReference>
<dbReference type="InterPro" id="IPR036388">
    <property type="entry name" value="WH-like_DNA-bd_sf"/>
</dbReference>
<evidence type="ECO:0000256" key="1">
    <source>
        <dbReference type="ARBA" id="ARBA00023015"/>
    </source>
</evidence>
<evidence type="ECO:0000313" key="5">
    <source>
        <dbReference type="EMBL" id="ODN65616.1"/>
    </source>
</evidence>
<dbReference type="GO" id="GO:0003677">
    <property type="term" value="F:DNA binding"/>
    <property type="evidence" value="ECO:0007669"/>
    <property type="project" value="UniProtKB-KW"/>
</dbReference>
<dbReference type="InterPro" id="IPR012318">
    <property type="entry name" value="HTH_CRP"/>
</dbReference>
<evidence type="ECO:0000256" key="2">
    <source>
        <dbReference type="ARBA" id="ARBA00023125"/>
    </source>
</evidence>
<dbReference type="InterPro" id="IPR018490">
    <property type="entry name" value="cNMP-bd_dom_sf"/>
</dbReference>